<dbReference type="AlphaFoldDB" id="A0AA88RBJ8"/>
<proteinExistence type="predicted"/>
<protein>
    <recommendedName>
        <fullName evidence="7">MBD domain-containing protein</fullName>
    </recommendedName>
</protein>
<organism evidence="8 9">
    <name type="scientific">Escallonia rubra</name>
    <dbReference type="NCBI Taxonomy" id="112253"/>
    <lineage>
        <taxon>Eukaryota</taxon>
        <taxon>Viridiplantae</taxon>
        <taxon>Streptophyta</taxon>
        <taxon>Embryophyta</taxon>
        <taxon>Tracheophyta</taxon>
        <taxon>Spermatophyta</taxon>
        <taxon>Magnoliopsida</taxon>
        <taxon>eudicotyledons</taxon>
        <taxon>Gunneridae</taxon>
        <taxon>Pentapetalae</taxon>
        <taxon>asterids</taxon>
        <taxon>campanulids</taxon>
        <taxon>Escalloniales</taxon>
        <taxon>Escalloniaceae</taxon>
        <taxon>Escallonia</taxon>
    </lineage>
</organism>
<evidence type="ECO:0000256" key="1">
    <source>
        <dbReference type="ARBA" id="ARBA00004123"/>
    </source>
</evidence>
<name>A0AA88RBJ8_9ASTE</name>
<keyword evidence="9" id="KW-1185">Reference proteome</keyword>
<reference evidence="8" key="1">
    <citation type="submission" date="2022-12" db="EMBL/GenBank/DDBJ databases">
        <title>Draft genome assemblies for two species of Escallonia (Escalloniales).</title>
        <authorList>
            <person name="Chanderbali A."/>
            <person name="Dervinis C."/>
            <person name="Anghel I."/>
            <person name="Soltis D."/>
            <person name="Soltis P."/>
            <person name="Zapata F."/>
        </authorList>
    </citation>
    <scope>NUCLEOTIDE SEQUENCE</scope>
    <source>
        <strain evidence="8">UCBG92.1500</strain>
        <tissue evidence="8">Leaf</tissue>
    </source>
</reference>
<dbReference type="GO" id="GO:0005634">
    <property type="term" value="C:nucleus"/>
    <property type="evidence" value="ECO:0007669"/>
    <property type="project" value="UniProtKB-SubCell"/>
</dbReference>
<keyword evidence="5" id="KW-0539">Nucleus</keyword>
<evidence type="ECO:0000256" key="6">
    <source>
        <dbReference type="SAM" id="MobiDB-lite"/>
    </source>
</evidence>
<dbReference type="Gene3D" id="3.30.890.10">
    <property type="entry name" value="Methyl-cpg-binding Protein 2, Chain A"/>
    <property type="match status" value="1"/>
</dbReference>
<feature type="region of interest" description="Disordered" evidence="6">
    <location>
        <begin position="132"/>
        <end position="195"/>
    </location>
</feature>
<feature type="compositionally biased region" description="Polar residues" evidence="6">
    <location>
        <begin position="1"/>
        <end position="12"/>
    </location>
</feature>
<dbReference type="PROSITE" id="PS50982">
    <property type="entry name" value="MBD"/>
    <property type="match status" value="1"/>
</dbReference>
<feature type="domain" description="MBD" evidence="7">
    <location>
        <begin position="15"/>
        <end position="128"/>
    </location>
</feature>
<evidence type="ECO:0000313" key="8">
    <source>
        <dbReference type="EMBL" id="KAK2982239.1"/>
    </source>
</evidence>
<feature type="region of interest" description="Disordered" evidence="6">
    <location>
        <begin position="299"/>
        <end position="354"/>
    </location>
</feature>
<evidence type="ECO:0000313" key="9">
    <source>
        <dbReference type="Proteomes" id="UP001187471"/>
    </source>
</evidence>
<dbReference type="SUPFAM" id="SSF54171">
    <property type="entry name" value="DNA-binding domain"/>
    <property type="match status" value="1"/>
</dbReference>
<dbReference type="GO" id="GO:0003677">
    <property type="term" value="F:DNA binding"/>
    <property type="evidence" value="ECO:0007669"/>
    <property type="project" value="UniProtKB-KW"/>
</dbReference>
<dbReference type="Proteomes" id="UP001187471">
    <property type="component" value="Unassembled WGS sequence"/>
</dbReference>
<evidence type="ECO:0000259" key="7">
    <source>
        <dbReference type="PROSITE" id="PS50982"/>
    </source>
</evidence>
<feature type="region of interest" description="Disordered" evidence="6">
    <location>
        <begin position="233"/>
        <end position="263"/>
    </location>
</feature>
<evidence type="ECO:0000256" key="2">
    <source>
        <dbReference type="ARBA" id="ARBA00023015"/>
    </source>
</evidence>
<dbReference type="PANTHER" id="PTHR33729:SF6">
    <property type="entry name" value="METHYL-CPG-BINDING DOMAIN-CONTAINING PROTEIN 11"/>
    <property type="match status" value="1"/>
</dbReference>
<dbReference type="EMBL" id="JAVXUO010001446">
    <property type="protein sequence ID" value="KAK2982239.1"/>
    <property type="molecule type" value="Genomic_DNA"/>
</dbReference>
<feature type="compositionally biased region" description="Basic and acidic residues" evidence="6">
    <location>
        <begin position="320"/>
        <end position="335"/>
    </location>
</feature>
<dbReference type="InterPro" id="IPR001739">
    <property type="entry name" value="Methyl_CpG_DNA-bd"/>
</dbReference>
<keyword evidence="4" id="KW-0804">Transcription</keyword>
<feature type="region of interest" description="Disordered" evidence="6">
    <location>
        <begin position="1"/>
        <end position="30"/>
    </location>
</feature>
<dbReference type="PANTHER" id="PTHR33729">
    <property type="entry name" value="METHYL-CPG BINDING DOMAIN CONTAINING PROTEIN, EXPRESSED"/>
    <property type="match status" value="1"/>
</dbReference>
<gene>
    <name evidence="8" type="ORF">RJ640_015830</name>
</gene>
<dbReference type="InterPro" id="IPR039622">
    <property type="entry name" value="MBD10/11"/>
</dbReference>
<sequence>MDGGDATTSTDNRGGAVDAAPKPDAPEGWQRKQKIGIVPMVHLDDEVADDELHLDWFSCSVLFEMCVMVKEDLVVLNPKQGGTPRRYNFFFISPTGEEIKSRTQLDKYLKLHPGGPDDSAFNWGTENLRRSARLNQTTQVMETPESGTPKKKQKTSRSREGENSECREAVTNGAEESAGVAIGDGQAVGDDGEGEVVDNVLDTDQENKEDVVTEEALKEMHGEKPLIQETGSKTYDNMEDGADDSKPLPVLAPGLEENNNESKKVVAEPEALLELTVASEAASFDQEVVEAVKDAEPEIKDAKAESNKEVAEPVSGKTVSAKDAEVANGKEHVENHSGSCEEAPQEPKTSQVRF</sequence>
<feature type="compositionally biased region" description="Basic and acidic residues" evidence="6">
    <location>
        <begin position="157"/>
        <end position="168"/>
    </location>
</feature>
<keyword evidence="2" id="KW-0805">Transcription regulation</keyword>
<feature type="compositionally biased region" description="Basic and acidic residues" evidence="6">
    <location>
        <begin position="299"/>
        <end position="311"/>
    </location>
</feature>
<evidence type="ECO:0000256" key="5">
    <source>
        <dbReference type="ARBA" id="ARBA00023242"/>
    </source>
</evidence>
<accession>A0AA88RBJ8</accession>
<comment type="caution">
    <text evidence="8">The sequence shown here is derived from an EMBL/GenBank/DDBJ whole genome shotgun (WGS) entry which is preliminary data.</text>
</comment>
<keyword evidence="3" id="KW-0238">DNA-binding</keyword>
<comment type="subcellular location">
    <subcellularLocation>
        <location evidence="1">Nucleus</location>
    </subcellularLocation>
</comment>
<evidence type="ECO:0000256" key="3">
    <source>
        <dbReference type="ARBA" id="ARBA00023125"/>
    </source>
</evidence>
<dbReference type="InterPro" id="IPR016177">
    <property type="entry name" value="DNA-bd_dom_sf"/>
</dbReference>
<dbReference type="Pfam" id="PF01429">
    <property type="entry name" value="MBD"/>
    <property type="match status" value="1"/>
</dbReference>
<evidence type="ECO:0000256" key="4">
    <source>
        <dbReference type="ARBA" id="ARBA00023163"/>
    </source>
</evidence>